<evidence type="ECO:0000256" key="3">
    <source>
        <dbReference type="ARBA" id="ARBA00022840"/>
    </source>
</evidence>
<keyword evidence="6" id="KW-0472">Membrane</keyword>
<evidence type="ECO:0000256" key="1">
    <source>
        <dbReference type="ARBA" id="ARBA00022553"/>
    </source>
</evidence>
<keyword evidence="6" id="KW-1133">Transmembrane helix</keyword>
<keyword evidence="1" id="KW-0597">Phosphoprotein</keyword>
<dbReference type="PANTHER" id="PTHR22683">
    <property type="entry name" value="SPORULATION PROTEIN RELATED"/>
    <property type="match status" value="1"/>
</dbReference>
<dbReference type="Pfam" id="PF16697">
    <property type="entry name" value="Yop-YscD_cpl"/>
    <property type="match status" value="1"/>
</dbReference>
<dbReference type="InterPro" id="IPR002543">
    <property type="entry name" value="FtsK_dom"/>
</dbReference>
<name>A0ABP4XN63_9MICO</name>
<dbReference type="SUPFAM" id="SSF52540">
    <property type="entry name" value="P-loop containing nucleoside triphosphate hydrolases"/>
    <property type="match status" value="3"/>
</dbReference>
<keyword evidence="10" id="KW-1185">Reference proteome</keyword>
<evidence type="ECO:0000256" key="2">
    <source>
        <dbReference type="ARBA" id="ARBA00022741"/>
    </source>
</evidence>
<feature type="transmembrane region" description="Helical" evidence="6">
    <location>
        <begin position="277"/>
        <end position="293"/>
    </location>
</feature>
<evidence type="ECO:0000256" key="5">
    <source>
        <dbReference type="SAM" id="MobiDB-lite"/>
    </source>
</evidence>
<feature type="domain" description="FtsK" evidence="8">
    <location>
        <begin position="698"/>
        <end position="886"/>
    </location>
</feature>
<protein>
    <submittedName>
        <fullName evidence="9">FtsK/SpoIIIE domain-containing protein</fullName>
    </submittedName>
</protein>
<dbReference type="SMART" id="SM00240">
    <property type="entry name" value="FHA"/>
    <property type="match status" value="1"/>
</dbReference>
<dbReference type="Proteomes" id="UP001500851">
    <property type="component" value="Unassembled WGS sequence"/>
</dbReference>
<dbReference type="EMBL" id="BAAAOB010000001">
    <property type="protein sequence ID" value="GAA1785743.1"/>
    <property type="molecule type" value="Genomic_DNA"/>
</dbReference>
<feature type="region of interest" description="Disordered" evidence="5">
    <location>
        <begin position="509"/>
        <end position="531"/>
    </location>
</feature>
<evidence type="ECO:0000256" key="6">
    <source>
        <dbReference type="SAM" id="Phobius"/>
    </source>
</evidence>
<evidence type="ECO:0000256" key="4">
    <source>
        <dbReference type="PROSITE-ProRule" id="PRU00289"/>
    </source>
</evidence>
<feature type="binding site" evidence="4">
    <location>
        <begin position="1047"/>
        <end position="1054"/>
    </location>
    <ligand>
        <name>ATP</name>
        <dbReference type="ChEBI" id="CHEBI:30616"/>
    </ligand>
</feature>
<evidence type="ECO:0000313" key="10">
    <source>
        <dbReference type="Proteomes" id="UP001500851"/>
    </source>
</evidence>
<gene>
    <name evidence="9" type="ORF">GCM10009768_13310</name>
</gene>
<organism evidence="9 10">
    <name type="scientific">Leucobacter iarius</name>
    <dbReference type="NCBI Taxonomy" id="333963"/>
    <lineage>
        <taxon>Bacteria</taxon>
        <taxon>Bacillati</taxon>
        <taxon>Actinomycetota</taxon>
        <taxon>Actinomycetes</taxon>
        <taxon>Micrococcales</taxon>
        <taxon>Microbacteriaceae</taxon>
        <taxon>Leucobacter</taxon>
    </lineage>
</organism>
<dbReference type="RefSeq" id="WP_344030815.1">
    <property type="nucleotide sequence ID" value="NZ_BAAAOB010000001.1"/>
</dbReference>
<dbReference type="SUPFAM" id="SSF49879">
    <property type="entry name" value="SMAD/FHA domain"/>
    <property type="match status" value="1"/>
</dbReference>
<feature type="domain" description="FtsK" evidence="8">
    <location>
        <begin position="1029"/>
        <end position="1202"/>
    </location>
</feature>
<dbReference type="InterPro" id="IPR003593">
    <property type="entry name" value="AAA+_ATPase"/>
</dbReference>
<keyword evidence="3 4" id="KW-0067">ATP-binding</keyword>
<keyword evidence="2 4" id="KW-0547">Nucleotide-binding</keyword>
<accession>A0ABP4XN63</accession>
<keyword evidence="6" id="KW-0812">Transmembrane</keyword>
<comment type="caution">
    <text evidence="9">The sequence shown here is derived from an EMBL/GenBank/DDBJ whole genome shotgun (WGS) entry which is preliminary data.</text>
</comment>
<feature type="transmembrane region" description="Helical" evidence="6">
    <location>
        <begin position="251"/>
        <end position="270"/>
    </location>
</feature>
<reference evidence="10" key="1">
    <citation type="journal article" date="2019" name="Int. J. Syst. Evol. Microbiol.">
        <title>The Global Catalogue of Microorganisms (GCM) 10K type strain sequencing project: providing services to taxonomists for standard genome sequencing and annotation.</title>
        <authorList>
            <consortium name="The Broad Institute Genomics Platform"/>
            <consortium name="The Broad Institute Genome Sequencing Center for Infectious Disease"/>
            <person name="Wu L."/>
            <person name="Ma J."/>
        </authorList>
    </citation>
    <scope>NUCLEOTIDE SEQUENCE [LARGE SCALE GENOMIC DNA]</scope>
    <source>
        <strain evidence="10">JCM 14736</strain>
    </source>
</reference>
<sequence>MKLRVTIPRHVDGAHRRTHDVSLTVAVTATVGEVARGLVRAGVGDPRLLPFAEHRQAPLTLRVGYPDGSALILDAGQTVAESGLLSGSLVEPVFEAAPGPGPRARRPIAKLTVLDGAQKGVSFLAVQGENLIGRERGSRVELHDRSVSRQHAILRSTGSGVEIADLGSANGIILIAEDGKRRELRSAASPLPMASTIEVGTVPIQVELGPPSEPDPVRSSTVPHPQSPRVDPVFAPEPLDLPAPPDRGEPARFPLIALVAPLIMGTVLYLTTKSMMSLIFVALSPLIMLGTWLDSRLSKRKSTKQAQREFEQGIKQAREELVENAEAERLARAEETPPPENLLELPASRSAELWTRRAEHRAFLELRLGTATQPSRKRIVLPPRGKISAKDWASLSELAGEFRTLPEVPVLERLDRSGSLGIAGPKPGSGDVARGLLVQLLALHSPADLVLTAFADAEQAEAEWAWLKWVPHIDSAFSPVPAPHLAADDRGSNRLLTALEGLIGLRSAGTTGRGVRSRSEGSASDAQERLRPAEANAAVPAVVVLVLSDALVDRTRLVGLAEDGADVGVHLIWVADEMRGIPAACRTVVEVADGEPKVHFVRQGEVVRLTEPDAIRVPFAETFARALSPIVDTGARMLDESDLPRSVSLGQIAEGEILASGHAILQRWLRNDSIAARWTPGTEREPGPLTAIVGQGSDGPVEIDLRTHGPHALVGGTTGSGKSEFLQTWILSLAANYSPDRLTFLLVDYKGGAAFADCVALPHTVGLVTDLTPHLVRRALASLRAELRYREELLNEKGAKDLIALERRGDPEAPPTLVIVIDEFAALVSEIPEFVDGVIDVAQRGRSLGLHLVMATQRPAGVIKDNLRANTNLRIGLRMADPADSSDVLGVPDAADFAAEIPGRAAVKIGAARLRHFQTGYLGGRADSDRQEVVEVRDLGFAERAPWALAPEIRSEPGRRGRGPRDIEVLAGNIRTAAKIAEVRQPRKPWVDQLPTALPLERVLAHSRPSARSSTALPLGLADEPEAQRQSSYACDFGGAGNLVVYGGPGSGKSTSLLTIGVSAVLQNRATRIYGIDAAGGRLGALGSLPNVGDIVSSDDRDRVQRLLGLLRAEITERLETRQDSPPTFLLLDGFAAFRDAYEHQTGSSAPFADLIEIARAGRTVGIHLALTSERAMALPAALAASVTERLALRLPSEADAQLLGVPTGVLDEADPGRALRIGDAREIQFGVPGGDADPAEIDASIAALASDQVAHVAERPVGVPEIPTRLARAELPSADEGAPAFAIDTVGMEPVAAPADGLMLVTGPAGSGRTTAVRSLLDALAERAAGSGRELDAVLIAPRRSSLGSLPFWSEVADTPELRERQIERLTRSLGGSTSKPAGLPLLPLIGSDAPMHEERTMPVAEAAPFPAPERIGVVVIEDIGGFDGTGDESALASLLKLLRRSELAVIVEGENATIGTVWELASPLRGARWALALQPDANDVPSLFTVSFAHAKRTDFPPGRGFLIRSGAQTGVHVGTPTGDVPATH</sequence>
<feature type="domain" description="FHA" evidence="7">
    <location>
        <begin position="130"/>
        <end position="174"/>
    </location>
</feature>
<evidence type="ECO:0000259" key="8">
    <source>
        <dbReference type="PROSITE" id="PS50901"/>
    </source>
</evidence>
<dbReference type="Gene3D" id="2.60.200.20">
    <property type="match status" value="1"/>
</dbReference>
<dbReference type="SMART" id="SM00382">
    <property type="entry name" value="AAA"/>
    <property type="match status" value="3"/>
</dbReference>
<dbReference type="Pfam" id="PF01580">
    <property type="entry name" value="FtsK_SpoIIIE"/>
    <property type="match status" value="2"/>
</dbReference>
<dbReference type="PROSITE" id="PS50901">
    <property type="entry name" value="FTSK"/>
    <property type="match status" value="2"/>
</dbReference>
<feature type="region of interest" description="Disordered" evidence="5">
    <location>
        <begin position="206"/>
        <end position="245"/>
    </location>
</feature>
<dbReference type="InterPro" id="IPR032030">
    <property type="entry name" value="YscD_cytoplasmic_dom"/>
</dbReference>
<proteinExistence type="predicted"/>
<dbReference type="PANTHER" id="PTHR22683:SF1">
    <property type="entry name" value="TYPE VII SECRETION SYSTEM PROTEIN ESSC"/>
    <property type="match status" value="1"/>
</dbReference>
<dbReference type="Gene3D" id="3.40.50.300">
    <property type="entry name" value="P-loop containing nucleotide triphosphate hydrolases"/>
    <property type="match status" value="4"/>
</dbReference>
<dbReference type="CDD" id="cd00060">
    <property type="entry name" value="FHA"/>
    <property type="match status" value="1"/>
</dbReference>
<dbReference type="CDD" id="cd01127">
    <property type="entry name" value="TrwB_TraG_TraD_VirD4"/>
    <property type="match status" value="1"/>
</dbReference>
<dbReference type="InterPro" id="IPR008984">
    <property type="entry name" value="SMAD_FHA_dom_sf"/>
</dbReference>
<dbReference type="InterPro" id="IPR027417">
    <property type="entry name" value="P-loop_NTPase"/>
</dbReference>
<dbReference type="PROSITE" id="PS50006">
    <property type="entry name" value="FHA_DOMAIN"/>
    <property type="match status" value="1"/>
</dbReference>
<dbReference type="InterPro" id="IPR050206">
    <property type="entry name" value="FtsK/SpoIIIE/SftA"/>
</dbReference>
<evidence type="ECO:0000313" key="9">
    <source>
        <dbReference type="EMBL" id="GAA1785743.1"/>
    </source>
</evidence>
<feature type="binding site" evidence="4">
    <location>
        <begin position="716"/>
        <end position="723"/>
    </location>
    <ligand>
        <name>ATP</name>
        <dbReference type="ChEBI" id="CHEBI:30616"/>
    </ligand>
</feature>
<evidence type="ECO:0000259" key="7">
    <source>
        <dbReference type="PROSITE" id="PS50006"/>
    </source>
</evidence>
<dbReference type="InterPro" id="IPR000253">
    <property type="entry name" value="FHA_dom"/>
</dbReference>